<reference evidence="6" key="1">
    <citation type="submission" date="2015-11" db="EMBL/GenBank/DDBJ databases">
        <authorList>
            <person name="Varghese N."/>
        </authorList>
    </citation>
    <scope>NUCLEOTIDE SEQUENCE [LARGE SCALE GENOMIC DNA]</scope>
</reference>
<feature type="domain" description="Leucine-binding protein" evidence="4">
    <location>
        <begin position="299"/>
        <end position="572"/>
    </location>
</feature>
<dbReference type="SUPFAM" id="SSF48452">
    <property type="entry name" value="TPR-like"/>
    <property type="match status" value="1"/>
</dbReference>
<accession>A0A0S4N4F2</accession>
<dbReference type="Pfam" id="PF13458">
    <property type="entry name" value="Peripla_BP_6"/>
    <property type="match status" value="1"/>
</dbReference>
<dbReference type="OrthoDB" id="1490175at2"/>
<proteinExistence type="inferred from homology"/>
<sequence length="587" mass="67105">MVKFIRFLLLILIIKESVLTQGYSFFNPVADSLFKAGVELFKFGLNSRGHLADTSGGREYFLNAYLKFDSVISLGLNHRTTASYLMASKSLCYLNRFADAGNLLRDFLSKFPESEYVEDAHYTLGLIYFKLGDLDDALLEIDRSIQVSKSDPTKYKRVISALIDSVDLTTLQKLADKVSSTEVKYLVVVKVADKIALSGKYEDAKKYIADRLRYFSGTEFYERLMFKISYYERLLARPEVKIGVLLPERQSLSESILKGIELAVEQHNLNFSPKVGIELRYYNSLDIDRKVLSFKKVPEVSAIIGPVYSEDVQICARFINDLKIPLISPTATSDGLADLSDYIFQLNSDFTTRARAIAQFAVFSLGLKYFFVLAPNDKRIKPFVDAFVDEVKLDSGQVMKIQFYNPDETDLRGYFREMKAVLDSFKVPLDIVGLFAPILNSDFIGIITSQVFYHDMNVKILGNDIWNNFNELYLNRRYTDGVVFTAGWKVDFESQAYKNFVKVFKDRYGVEPDELSIYGYDTARFLLEVIKAGMLTPGEVYNAIKKVEFFGIGRDIVFEDGRVNRSIAILVFKDNLIRRLTQWTIKK</sequence>
<keyword evidence="3" id="KW-0802">TPR repeat</keyword>
<organism evidence="5 6">
    <name type="scientific">Candidatus Thermokryptus mobilis</name>
    <dbReference type="NCBI Taxonomy" id="1643428"/>
    <lineage>
        <taxon>Bacteria</taxon>
        <taxon>Pseudomonadati</taxon>
        <taxon>Candidatus Kryptoniota</taxon>
        <taxon>Candidatus Thermokryptus</taxon>
    </lineage>
</organism>
<dbReference type="InterPro" id="IPR019734">
    <property type="entry name" value="TPR_rpt"/>
</dbReference>
<dbReference type="Gene3D" id="1.25.40.10">
    <property type="entry name" value="Tetratricopeptide repeat domain"/>
    <property type="match status" value="1"/>
</dbReference>
<dbReference type="PANTHER" id="PTHR30483">
    <property type="entry name" value="LEUCINE-SPECIFIC-BINDING PROTEIN"/>
    <property type="match status" value="1"/>
</dbReference>
<dbReference type="InterPro" id="IPR028081">
    <property type="entry name" value="Leu-bd"/>
</dbReference>
<dbReference type="InterPro" id="IPR028082">
    <property type="entry name" value="Peripla_BP_I"/>
</dbReference>
<dbReference type="EMBL" id="FAOO01000009">
    <property type="protein sequence ID" value="CUU06164.1"/>
    <property type="molecule type" value="Genomic_DNA"/>
</dbReference>
<dbReference type="AlphaFoldDB" id="A0A0S4N4F2"/>
<gene>
    <name evidence="5" type="ORF">JGI1_01429</name>
</gene>
<dbReference type="SUPFAM" id="SSF53822">
    <property type="entry name" value="Periplasmic binding protein-like I"/>
    <property type="match status" value="1"/>
</dbReference>
<name>A0A0S4N4F2_9BACT</name>
<keyword evidence="2" id="KW-0732">Signal</keyword>
<evidence type="ECO:0000313" key="6">
    <source>
        <dbReference type="Proteomes" id="UP000320623"/>
    </source>
</evidence>
<dbReference type="InterPro" id="IPR051010">
    <property type="entry name" value="BCAA_transport"/>
</dbReference>
<protein>
    <submittedName>
        <fullName evidence="5">ABC-type branched-chain amino acid transport system, substrate-binding protein</fullName>
    </submittedName>
</protein>
<feature type="repeat" description="TPR" evidence="3">
    <location>
        <begin position="118"/>
        <end position="151"/>
    </location>
</feature>
<dbReference type="Gene3D" id="3.40.50.2300">
    <property type="match status" value="2"/>
</dbReference>
<evidence type="ECO:0000256" key="3">
    <source>
        <dbReference type="PROSITE-ProRule" id="PRU00339"/>
    </source>
</evidence>
<evidence type="ECO:0000259" key="4">
    <source>
        <dbReference type="Pfam" id="PF13458"/>
    </source>
</evidence>
<dbReference type="STRING" id="1643428.GCA_001442855_01400"/>
<dbReference type="PROSITE" id="PS50005">
    <property type="entry name" value="TPR"/>
    <property type="match status" value="1"/>
</dbReference>
<dbReference type="Proteomes" id="UP000320623">
    <property type="component" value="Unassembled WGS sequence"/>
</dbReference>
<evidence type="ECO:0000256" key="1">
    <source>
        <dbReference type="ARBA" id="ARBA00010062"/>
    </source>
</evidence>
<dbReference type="InterPro" id="IPR011990">
    <property type="entry name" value="TPR-like_helical_dom_sf"/>
</dbReference>
<comment type="similarity">
    <text evidence="1">Belongs to the leucine-binding protein family.</text>
</comment>
<dbReference type="PANTHER" id="PTHR30483:SF6">
    <property type="entry name" value="PERIPLASMIC BINDING PROTEIN OF ABC TRANSPORTER FOR NATURAL AMINO ACIDS"/>
    <property type="match status" value="1"/>
</dbReference>
<keyword evidence="6" id="KW-1185">Reference proteome</keyword>
<evidence type="ECO:0000313" key="5">
    <source>
        <dbReference type="EMBL" id="CUU06164.1"/>
    </source>
</evidence>
<evidence type="ECO:0000256" key="2">
    <source>
        <dbReference type="ARBA" id="ARBA00022729"/>
    </source>
</evidence>